<comment type="caution">
    <text evidence="1">The sequence shown here is derived from an EMBL/GenBank/DDBJ whole genome shotgun (WGS) entry which is preliminary data.</text>
</comment>
<dbReference type="EMBL" id="JACHIF010000003">
    <property type="protein sequence ID" value="MBB5037596.1"/>
    <property type="molecule type" value="Genomic_DNA"/>
</dbReference>
<sequence length="97" mass="10719">MIIIQTGFVMNDIRRLSLVAAHQKAEALALQLIRETSQLGWISTLKEIKEDPILQTKVGKTPRHWIGLVEHTKVGGGAMDGPAVIKLDLERASAHWA</sequence>
<reference evidence="1 2" key="1">
    <citation type="submission" date="2020-08" db="EMBL/GenBank/DDBJ databases">
        <title>Genomic Encyclopedia of Type Strains, Phase IV (KMG-IV): sequencing the most valuable type-strain genomes for metagenomic binning, comparative biology and taxonomic classification.</title>
        <authorList>
            <person name="Goeker M."/>
        </authorList>
    </citation>
    <scope>NUCLEOTIDE SEQUENCE [LARGE SCALE GENOMIC DNA]</scope>
    <source>
        <strain evidence="1 2">DSM 12251</strain>
    </source>
</reference>
<proteinExistence type="predicted"/>
<keyword evidence="2" id="KW-1185">Reference proteome</keyword>
<accession>A0A7W8DQ51</accession>
<dbReference type="Proteomes" id="UP000534294">
    <property type="component" value="Unassembled WGS sequence"/>
</dbReference>
<dbReference type="AlphaFoldDB" id="A0A7W8DQ51"/>
<organism evidence="1 2">
    <name type="scientific">Prosthecobacter dejongeii</name>
    <dbReference type="NCBI Taxonomy" id="48465"/>
    <lineage>
        <taxon>Bacteria</taxon>
        <taxon>Pseudomonadati</taxon>
        <taxon>Verrucomicrobiota</taxon>
        <taxon>Verrucomicrobiia</taxon>
        <taxon>Verrucomicrobiales</taxon>
        <taxon>Verrucomicrobiaceae</taxon>
        <taxon>Prosthecobacter</taxon>
    </lineage>
</organism>
<gene>
    <name evidence="1" type="ORF">HNQ64_001845</name>
</gene>
<name>A0A7W8DQ51_9BACT</name>
<protein>
    <submittedName>
        <fullName evidence="1">Uncharacterized protein</fullName>
    </submittedName>
</protein>
<evidence type="ECO:0000313" key="1">
    <source>
        <dbReference type="EMBL" id="MBB5037596.1"/>
    </source>
</evidence>
<dbReference type="RefSeq" id="WP_184207639.1">
    <property type="nucleotide sequence ID" value="NZ_JACHIF010000003.1"/>
</dbReference>
<evidence type="ECO:0000313" key="2">
    <source>
        <dbReference type="Proteomes" id="UP000534294"/>
    </source>
</evidence>